<protein>
    <submittedName>
        <fullName evidence="1">Uncharacterized protein</fullName>
    </submittedName>
</protein>
<dbReference type="RefSeq" id="WP_151538280.1">
    <property type="nucleotide sequence ID" value="NZ_WBMR01000004.1"/>
</dbReference>
<dbReference type="Proteomes" id="UP000483004">
    <property type="component" value="Unassembled WGS sequence"/>
</dbReference>
<dbReference type="AlphaFoldDB" id="A0A6L3W1C6"/>
<name>A0A6L3W1C6_9ACTN</name>
<dbReference type="EMBL" id="WBMR01000004">
    <property type="protein sequence ID" value="KAB2388686.1"/>
    <property type="molecule type" value="Genomic_DNA"/>
</dbReference>
<keyword evidence="2" id="KW-1185">Reference proteome</keyword>
<comment type="caution">
    <text evidence="1">The sequence shown here is derived from an EMBL/GenBank/DDBJ whole genome shotgun (WGS) entry which is preliminary data.</text>
</comment>
<organism evidence="1 2">
    <name type="scientific">Actinomadura montaniterrae</name>
    <dbReference type="NCBI Taxonomy" id="1803903"/>
    <lineage>
        <taxon>Bacteria</taxon>
        <taxon>Bacillati</taxon>
        <taxon>Actinomycetota</taxon>
        <taxon>Actinomycetes</taxon>
        <taxon>Streptosporangiales</taxon>
        <taxon>Thermomonosporaceae</taxon>
        <taxon>Actinomadura</taxon>
    </lineage>
</organism>
<proteinExistence type="predicted"/>
<sequence length="151" mass="16256">MNNITEDPLNHQFQYLTRQIKAADSIPALLTCTFIGLDLVERAITVLPDMDIDIGTDTDTDTDQAGPGNETALIEATDAWWALSEAPTLAWPTSAAMNTDDVRQLTEAIAGFVLVLAEAMLNVASKSSDPGDRVACLRAAHHVGRLHATLK</sequence>
<accession>A0A6L3W1C6</accession>
<evidence type="ECO:0000313" key="2">
    <source>
        <dbReference type="Proteomes" id="UP000483004"/>
    </source>
</evidence>
<evidence type="ECO:0000313" key="1">
    <source>
        <dbReference type="EMBL" id="KAB2388686.1"/>
    </source>
</evidence>
<dbReference type="OrthoDB" id="3480177at2"/>
<reference evidence="1 2" key="1">
    <citation type="submission" date="2019-09" db="EMBL/GenBank/DDBJ databases">
        <title>Actinomadura physcomitrii sp. nov., a novel actinomycete isolated from moss [Physcomitrium sphaericum (Ludw) Fuernr].</title>
        <authorList>
            <person name="Liu C."/>
            <person name="Zhuang X."/>
        </authorList>
    </citation>
    <scope>NUCLEOTIDE SEQUENCE [LARGE SCALE GENOMIC DNA]</scope>
    <source>
        <strain evidence="1 2">CYP1-1B</strain>
    </source>
</reference>
<gene>
    <name evidence="1" type="ORF">F9B16_03170</name>
</gene>